<protein>
    <submittedName>
        <fullName evidence="4">M120 protein</fullName>
    </submittedName>
</protein>
<dbReference type="Proteomes" id="UP000271162">
    <property type="component" value="Unassembled WGS sequence"/>
</dbReference>
<dbReference type="AlphaFoldDB" id="A0A0N4XY23"/>
<evidence type="ECO:0000256" key="1">
    <source>
        <dbReference type="SAM" id="Phobius"/>
    </source>
</evidence>
<organism evidence="4">
    <name type="scientific">Nippostrongylus brasiliensis</name>
    <name type="common">Rat hookworm</name>
    <dbReference type="NCBI Taxonomy" id="27835"/>
    <lineage>
        <taxon>Eukaryota</taxon>
        <taxon>Metazoa</taxon>
        <taxon>Ecdysozoa</taxon>
        <taxon>Nematoda</taxon>
        <taxon>Chromadorea</taxon>
        <taxon>Rhabditida</taxon>
        <taxon>Rhabditina</taxon>
        <taxon>Rhabditomorpha</taxon>
        <taxon>Strongyloidea</taxon>
        <taxon>Heligmosomidae</taxon>
        <taxon>Nippostrongylus</taxon>
    </lineage>
</organism>
<evidence type="ECO:0000313" key="2">
    <source>
        <dbReference type="EMBL" id="VDL71541.1"/>
    </source>
</evidence>
<evidence type="ECO:0000313" key="4">
    <source>
        <dbReference type="WBParaSite" id="NBR_0000795101-mRNA-1"/>
    </source>
</evidence>
<reference evidence="2 3" key="2">
    <citation type="submission" date="2018-11" db="EMBL/GenBank/DDBJ databases">
        <authorList>
            <consortium name="Pathogen Informatics"/>
        </authorList>
    </citation>
    <scope>NUCLEOTIDE SEQUENCE [LARGE SCALE GENOMIC DNA]</scope>
</reference>
<reference evidence="4" key="1">
    <citation type="submission" date="2017-02" db="UniProtKB">
        <authorList>
            <consortium name="WormBaseParasite"/>
        </authorList>
    </citation>
    <scope>IDENTIFICATION</scope>
</reference>
<name>A0A0N4XY23_NIPBR</name>
<keyword evidence="1" id="KW-1133">Transmembrane helix</keyword>
<dbReference type="OMA" id="YYKYVAQ"/>
<keyword evidence="1" id="KW-0472">Membrane</keyword>
<feature type="transmembrane region" description="Helical" evidence="1">
    <location>
        <begin position="28"/>
        <end position="49"/>
    </location>
</feature>
<accession>A0A0N4XY23</accession>
<proteinExistence type="predicted"/>
<gene>
    <name evidence="2" type="ORF">NBR_LOCUS7952</name>
</gene>
<dbReference type="EMBL" id="UYSL01019947">
    <property type="protein sequence ID" value="VDL71541.1"/>
    <property type="molecule type" value="Genomic_DNA"/>
</dbReference>
<keyword evidence="3" id="KW-1185">Reference proteome</keyword>
<feature type="transmembrane region" description="Helical" evidence="1">
    <location>
        <begin position="93"/>
        <end position="114"/>
    </location>
</feature>
<keyword evidence="1" id="KW-0812">Transmembrane</keyword>
<evidence type="ECO:0000313" key="3">
    <source>
        <dbReference type="Proteomes" id="UP000271162"/>
    </source>
</evidence>
<sequence>MAVPYRGLFDAFQCTAPKVRSMQTGEQVTLICAVFTAIITLAVIGSPAVGSCRRPPLLYGPSSFSPRSTSSFHSSDSTATMTSLPHFQTGEIITFYMLGFTIIMTASVVVYYKYVAQNLSGRSMSGLMSCRSGGRSRKFTKCEEIVGKFVRRRHS</sequence>
<dbReference type="WBParaSite" id="NBR_0000795101-mRNA-1">
    <property type="protein sequence ID" value="NBR_0000795101-mRNA-1"/>
    <property type="gene ID" value="NBR_0000795101"/>
</dbReference>